<dbReference type="AlphaFoldDB" id="A0A1A8M7L1"/>
<gene>
    <name evidence="2" type="primary">Nfu_g_1_003126</name>
</gene>
<protein>
    <submittedName>
        <fullName evidence="2">Uncharacterized protein</fullName>
    </submittedName>
</protein>
<sequence>VVCFRRGRLQLQLICSQQVWIQKEDGEHSSTPDDYYSLDYSPMLHRISGRSSHQSPFLPAGPLSCSPHAPSPGTPPPTHTH</sequence>
<feature type="non-terminal residue" evidence="2">
    <location>
        <position position="1"/>
    </location>
</feature>
<evidence type="ECO:0000256" key="1">
    <source>
        <dbReference type="SAM" id="MobiDB-lite"/>
    </source>
</evidence>
<feature type="non-terminal residue" evidence="2">
    <location>
        <position position="81"/>
    </location>
</feature>
<feature type="compositionally biased region" description="Pro residues" evidence="1">
    <location>
        <begin position="69"/>
        <end position="81"/>
    </location>
</feature>
<accession>A0A1A8M7L1</accession>
<reference evidence="2" key="1">
    <citation type="submission" date="2016-05" db="EMBL/GenBank/DDBJ databases">
        <authorList>
            <person name="Lavstsen T."/>
            <person name="Jespersen J.S."/>
        </authorList>
    </citation>
    <scope>NUCLEOTIDE SEQUENCE</scope>
    <source>
        <tissue evidence="2">Brain</tissue>
    </source>
</reference>
<evidence type="ECO:0000313" key="2">
    <source>
        <dbReference type="EMBL" id="SBR52827.1"/>
    </source>
</evidence>
<organism evidence="2">
    <name type="scientific">Nothobranchius pienaari</name>
    <dbReference type="NCBI Taxonomy" id="704102"/>
    <lineage>
        <taxon>Eukaryota</taxon>
        <taxon>Metazoa</taxon>
        <taxon>Chordata</taxon>
        <taxon>Craniata</taxon>
        <taxon>Vertebrata</taxon>
        <taxon>Euteleostomi</taxon>
        <taxon>Actinopterygii</taxon>
        <taxon>Neopterygii</taxon>
        <taxon>Teleostei</taxon>
        <taxon>Neoteleostei</taxon>
        <taxon>Acanthomorphata</taxon>
        <taxon>Ovalentaria</taxon>
        <taxon>Atherinomorphae</taxon>
        <taxon>Cyprinodontiformes</taxon>
        <taxon>Nothobranchiidae</taxon>
        <taxon>Nothobranchius</taxon>
    </lineage>
</organism>
<reference evidence="2" key="2">
    <citation type="submission" date="2016-06" db="EMBL/GenBank/DDBJ databases">
        <title>The genome of a short-lived fish provides insights into sex chromosome evolution and the genetic control of aging.</title>
        <authorList>
            <person name="Reichwald K."/>
            <person name="Felder M."/>
            <person name="Petzold A."/>
            <person name="Koch P."/>
            <person name="Groth M."/>
            <person name="Platzer M."/>
        </authorList>
    </citation>
    <scope>NUCLEOTIDE SEQUENCE</scope>
    <source>
        <tissue evidence="2">Brain</tissue>
    </source>
</reference>
<feature type="region of interest" description="Disordered" evidence="1">
    <location>
        <begin position="47"/>
        <end position="81"/>
    </location>
</feature>
<name>A0A1A8M7L1_9TELE</name>
<proteinExistence type="predicted"/>
<dbReference type="EMBL" id="HAEF01011691">
    <property type="protein sequence ID" value="SBR52827.1"/>
    <property type="molecule type" value="Transcribed_RNA"/>
</dbReference>